<feature type="transmembrane region" description="Helical" evidence="1">
    <location>
        <begin position="174"/>
        <end position="192"/>
    </location>
</feature>
<keyword evidence="3" id="KW-1185">Reference proteome</keyword>
<feature type="transmembrane region" description="Helical" evidence="1">
    <location>
        <begin position="103"/>
        <end position="122"/>
    </location>
</feature>
<dbReference type="AlphaFoldDB" id="A0A1Y4SPX5"/>
<keyword evidence="1" id="KW-0812">Transmembrane</keyword>
<dbReference type="InterPro" id="IPR038750">
    <property type="entry name" value="YczE/YyaS-like"/>
</dbReference>
<evidence type="ECO:0000313" key="3">
    <source>
        <dbReference type="Proteomes" id="UP000195305"/>
    </source>
</evidence>
<comment type="caution">
    <text evidence="2">The sequence shown here is derived from an EMBL/GenBank/DDBJ whole genome shotgun (WGS) entry which is preliminary data.</text>
</comment>
<dbReference type="PANTHER" id="PTHR40078">
    <property type="entry name" value="INTEGRAL MEMBRANE PROTEIN-RELATED"/>
    <property type="match status" value="1"/>
</dbReference>
<dbReference type="EMBL" id="NFLJ01000048">
    <property type="protein sequence ID" value="OUQ31938.1"/>
    <property type="molecule type" value="Genomic_DNA"/>
</dbReference>
<sequence>MDYEKIIIYIIGLNFLALGIVLNISTGLGVAALSSSIYTTSQIFHMLLGTASIIWYIMFVGIQCLLSKRITKEYLLEIPLSFVFGYLNDFYDYIIHITPSSFVYSLLLLCIALLCISLGVYLTSETNFVLNPGDGIVKTISEVFHYPFYNVKNMFDISMILCSLVLSWITHNPIMGIGIGTIISAVMIGRLIKVWQYLLQKRLFIEV</sequence>
<evidence type="ECO:0000313" key="2">
    <source>
        <dbReference type="EMBL" id="OUQ31938.1"/>
    </source>
</evidence>
<accession>A0A1Y4SPX5</accession>
<protein>
    <recommendedName>
        <fullName evidence="4">YitT family protein</fullName>
    </recommendedName>
</protein>
<evidence type="ECO:0000256" key="1">
    <source>
        <dbReference type="SAM" id="Phobius"/>
    </source>
</evidence>
<dbReference type="PANTHER" id="PTHR40078:SF1">
    <property type="entry name" value="INTEGRAL MEMBRANE PROTEIN"/>
    <property type="match status" value="1"/>
</dbReference>
<proteinExistence type="predicted"/>
<dbReference type="OrthoDB" id="87655at2"/>
<gene>
    <name evidence="2" type="ORF">B5E75_12760</name>
</gene>
<dbReference type="Pfam" id="PF19700">
    <property type="entry name" value="DUF6198"/>
    <property type="match status" value="1"/>
</dbReference>
<evidence type="ECO:0008006" key="4">
    <source>
        <dbReference type="Google" id="ProtNLM"/>
    </source>
</evidence>
<feature type="transmembrane region" description="Helical" evidence="1">
    <location>
        <begin position="6"/>
        <end position="31"/>
    </location>
</feature>
<keyword evidence="1" id="KW-0472">Membrane</keyword>
<dbReference type="RefSeq" id="WP_087359895.1">
    <property type="nucleotide sequence ID" value="NZ_NFLJ01000048.1"/>
</dbReference>
<organism evidence="2 3">
    <name type="scientific">Massilimicrobiota timonensis</name>
    <dbReference type="NCBI Taxonomy" id="1776392"/>
    <lineage>
        <taxon>Bacteria</taxon>
        <taxon>Bacillati</taxon>
        <taxon>Bacillota</taxon>
        <taxon>Erysipelotrichia</taxon>
        <taxon>Erysipelotrichales</taxon>
        <taxon>Erysipelotrichaceae</taxon>
        <taxon>Massilimicrobiota</taxon>
    </lineage>
</organism>
<feature type="transmembrane region" description="Helical" evidence="1">
    <location>
        <begin position="43"/>
        <end position="62"/>
    </location>
</feature>
<keyword evidence="1" id="KW-1133">Transmembrane helix</keyword>
<name>A0A1Y4SPX5_9FIRM</name>
<reference evidence="2 3" key="1">
    <citation type="journal article" date="2018" name="BMC Genomics">
        <title>Whole genome sequencing and function prediction of 133 gut anaerobes isolated from chicken caecum in pure cultures.</title>
        <authorList>
            <person name="Medvecky M."/>
            <person name="Cejkova D."/>
            <person name="Polansky O."/>
            <person name="Karasova D."/>
            <person name="Kubasova T."/>
            <person name="Cizek A."/>
            <person name="Rychlik I."/>
        </authorList>
    </citation>
    <scope>NUCLEOTIDE SEQUENCE [LARGE SCALE GENOMIC DNA]</scope>
    <source>
        <strain evidence="2 3">An13</strain>
    </source>
</reference>
<dbReference type="Proteomes" id="UP000195305">
    <property type="component" value="Unassembled WGS sequence"/>
</dbReference>